<gene>
    <name evidence="1" type="ORF">GALL_53460</name>
</gene>
<name>A0A1J5SYA3_9ZZZZ</name>
<dbReference type="EMBL" id="MLJW01000014">
    <property type="protein sequence ID" value="OIR13529.1"/>
    <property type="molecule type" value="Genomic_DNA"/>
</dbReference>
<protein>
    <submittedName>
        <fullName evidence="1">Uncharacterized protein</fullName>
    </submittedName>
</protein>
<accession>A0A1J5SYA3</accession>
<comment type="caution">
    <text evidence="1">The sequence shown here is derived from an EMBL/GenBank/DDBJ whole genome shotgun (WGS) entry which is preliminary data.</text>
</comment>
<dbReference type="AlphaFoldDB" id="A0A1J5SYA3"/>
<sequence length="206" mass="22488">MDAGAEAAGYDRDPNRMCTMSSPLSIVPSASSGRGAASDVSRWYRVFSVVLTILLLVSATHQARASDRLVTGRVLSIAEVRQMIRAQTFVGDDAYAVLESGSLHELQHLFETELAREGVSTRRDSEAMTDAFVATAQMAFVVRNWSSRTQAKAVAVGEVWLQSPDRHRRAVVVAITERGVIYWDPETACELKGGSIARSTPTLCRI</sequence>
<reference evidence="1" key="1">
    <citation type="submission" date="2016-10" db="EMBL/GenBank/DDBJ databases">
        <title>Sequence of Gallionella enrichment culture.</title>
        <authorList>
            <person name="Poehlein A."/>
            <person name="Muehling M."/>
            <person name="Daniel R."/>
        </authorList>
    </citation>
    <scope>NUCLEOTIDE SEQUENCE</scope>
</reference>
<organism evidence="1">
    <name type="scientific">mine drainage metagenome</name>
    <dbReference type="NCBI Taxonomy" id="410659"/>
    <lineage>
        <taxon>unclassified sequences</taxon>
        <taxon>metagenomes</taxon>
        <taxon>ecological metagenomes</taxon>
    </lineage>
</organism>
<evidence type="ECO:0000313" key="1">
    <source>
        <dbReference type="EMBL" id="OIR13529.1"/>
    </source>
</evidence>
<proteinExistence type="predicted"/>